<dbReference type="RefSeq" id="WP_204194783.1">
    <property type="nucleotide sequence ID" value="NZ_JAFEMC010000001.1"/>
</dbReference>
<organism evidence="3 4">
    <name type="scientific">Sphingomonas longa</name>
    <dbReference type="NCBI Taxonomy" id="2778730"/>
    <lineage>
        <taxon>Bacteria</taxon>
        <taxon>Pseudomonadati</taxon>
        <taxon>Pseudomonadota</taxon>
        <taxon>Alphaproteobacteria</taxon>
        <taxon>Sphingomonadales</taxon>
        <taxon>Sphingomonadaceae</taxon>
        <taxon>Sphingomonas</taxon>
    </lineage>
</organism>
<keyword evidence="4" id="KW-1185">Reference proteome</keyword>
<comment type="caution">
    <text evidence="3">The sequence shown here is derived from an EMBL/GenBank/DDBJ whole genome shotgun (WGS) entry which is preliminary data.</text>
</comment>
<dbReference type="EMBL" id="JAFEMC010000001">
    <property type="protein sequence ID" value="MBM6575452.1"/>
    <property type="molecule type" value="Genomic_DNA"/>
</dbReference>
<gene>
    <name evidence="3" type="ORF">ILT43_03655</name>
</gene>
<dbReference type="Gene3D" id="2.160.10.10">
    <property type="entry name" value="Hexapeptide repeat proteins"/>
    <property type="match status" value="1"/>
</dbReference>
<dbReference type="InterPro" id="IPR050179">
    <property type="entry name" value="Trans_hexapeptide_repeat"/>
</dbReference>
<reference evidence="3 4" key="1">
    <citation type="submission" date="2020-12" db="EMBL/GenBank/DDBJ databases">
        <title>Sphingomonas sp.</title>
        <authorList>
            <person name="Kim M.K."/>
        </authorList>
    </citation>
    <scope>NUCLEOTIDE SEQUENCE [LARGE SCALE GENOMIC DNA]</scope>
    <source>
        <strain evidence="3 4">BT552</strain>
    </source>
</reference>
<accession>A0ABS2D3E8</accession>
<feature type="region of interest" description="Disordered" evidence="2">
    <location>
        <begin position="1"/>
        <end position="21"/>
    </location>
</feature>
<dbReference type="InterPro" id="IPR001451">
    <property type="entry name" value="Hexapep"/>
</dbReference>
<dbReference type="Proteomes" id="UP000763641">
    <property type="component" value="Unassembled WGS sequence"/>
</dbReference>
<sequence length="142" mass="15613">MTVTPADNVSDHAPASVKREGRAGWRERWQRVVQTRIWGMTIDRSARIAPTALIDRTWPTGIHIGAECHIGEEAVILTHDRTRGLYLDTYIGDRTIVGPRAIVLPGITVGADCVIEPGALVRTDMPDRSVARGNPAKVEPRD</sequence>
<evidence type="ECO:0000313" key="3">
    <source>
        <dbReference type="EMBL" id="MBM6575452.1"/>
    </source>
</evidence>
<dbReference type="InterPro" id="IPR011004">
    <property type="entry name" value="Trimer_LpxA-like_sf"/>
</dbReference>
<evidence type="ECO:0000256" key="2">
    <source>
        <dbReference type="SAM" id="MobiDB-lite"/>
    </source>
</evidence>
<dbReference type="SUPFAM" id="SSF51161">
    <property type="entry name" value="Trimeric LpxA-like enzymes"/>
    <property type="match status" value="1"/>
</dbReference>
<comment type="similarity">
    <text evidence="1">Belongs to the transferase hexapeptide repeat family.</text>
</comment>
<evidence type="ECO:0000256" key="1">
    <source>
        <dbReference type="ARBA" id="ARBA00007274"/>
    </source>
</evidence>
<evidence type="ECO:0008006" key="5">
    <source>
        <dbReference type="Google" id="ProtNLM"/>
    </source>
</evidence>
<name>A0ABS2D3E8_9SPHN</name>
<dbReference type="PANTHER" id="PTHR43300">
    <property type="entry name" value="ACETYLTRANSFERASE"/>
    <property type="match status" value="1"/>
</dbReference>
<proteinExistence type="inferred from homology"/>
<dbReference type="Pfam" id="PF00132">
    <property type="entry name" value="Hexapep"/>
    <property type="match status" value="1"/>
</dbReference>
<protein>
    <recommendedName>
        <fullName evidence="5">Acyltransferase</fullName>
    </recommendedName>
</protein>
<evidence type="ECO:0000313" key="4">
    <source>
        <dbReference type="Proteomes" id="UP000763641"/>
    </source>
</evidence>